<evidence type="ECO:0000259" key="3">
    <source>
        <dbReference type="Pfam" id="PF13828"/>
    </source>
</evidence>
<dbReference type="AlphaFoldDB" id="A0A6P2D7E5"/>
<feature type="transmembrane region" description="Helical" evidence="2">
    <location>
        <begin position="68"/>
        <end position="100"/>
    </location>
</feature>
<name>A0A6P2D7E5_9BACT</name>
<proteinExistence type="predicted"/>
<accession>A0A6P2D7E5</accession>
<keyword evidence="5" id="KW-1185">Reference proteome</keyword>
<feature type="region of interest" description="Disordered" evidence="1">
    <location>
        <begin position="1"/>
        <end position="54"/>
    </location>
</feature>
<organism evidence="4 5">
    <name type="scientific">Gemmata massiliana</name>
    <dbReference type="NCBI Taxonomy" id="1210884"/>
    <lineage>
        <taxon>Bacteria</taxon>
        <taxon>Pseudomonadati</taxon>
        <taxon>Planctomycetota</taxon>
        <taxon>Planctomycetia</taxon>
        <taxon>Gemmatales</taxon>
        <taxon>Gemmataceae</taxon>
        <taxon>Gemmata</taxon>
    </lineage>
</organism>
<keyword evidence="2" id="KW-1133">Transmembrane helix</keyword>
<dbReference type="InterPro" id="IPR025241">
    <property type="entry name" value="DUF4190"/>
</dbReference>
<gene>
    <name evidence="4" type="ORF">SOIL9_13080</name>
</gene>
<reference evidence="4 5" key="1">
    <citation type="submission" date="2019-05" db="EMBL/GenBank/DDBJ databases">
        <authorList>
            <consortium name="Science for Life Laboratories"/>
        </authorList>
    </citation>
    <scope>NUCLEOTIDE SEQUENCE [LARGE SCALE GENOMIC DNA]</scope>
    <source>
        <strain evidence="4">Soil9</strain>
    </source>
</reference>
<dbReference type="KEGG" id="gms:SOIL9_13080"/>
<evidence type="ECO:0000313" key="5">
    <source>
        <dbReference type="Proteomes" id="UP000464178"/>
    </source>
</evidence>
<feature type="compositionally biased region" description="Basic and acidic residues" evidence="1">
    <location>
        <begin position="8"/>
        <end position="34"/>
    </location>
</feature>
<dbReference type="EMBL" id="LR593886">
    <property type="protein sequence ID" value="VTR96406.1"/>
    <property type="molecule type" value="Genomic_DNA"/>
</dbReference>
<evidence type="ECO:0000256" key="1">
    <source>
        <dbReference type="SAM" id="MobiDB-lite"/>
    </source>
</evidence>
<sequence>MSDDTPFPEDRPNRRPPRERDGDESDERPRRPPEDGDEYDDYPRPRRRPREDELDPALKMVVPLNTSALAIIAGYIGLVSVLCLPAPFALLFGILALVHLKKNPKLDGKVRAIFAIVMGAVFSTVLAVLLVVAALGQIK</sequence>
<evidence type="ECO:0000313" key="4">
    <source>
        <dbReference type="EMBL" id="VTR96406.1"/>
    </source>
</evidence>
<keyword evidence="2" id="KW-0812">Transmembrane</keyword>
<dbReference type="Proteomes" id="UP000464178">
    <property type="component" value="Chromosome"/>
</dbReference>
<feature type="transmembrane region" description="Helical" evidence="2">
    <location>
        <begin position="112"/>
        <end position="136"/>
    </location>
</feature>
<keyword evidence="2" id="KW-0472">Membrane</keyword>
<feature type="domain" description="DUF4190" evidence="3">
    <location>
        <begin position="69"/>
        <end position="128"/>
    </location>
</feature>
<dbReference type="RefSeq" id="WP_162670695.1">
    <property type="nucleotide sequence ID" value="NZ_LR593886.1"/>
</dbReference>
<protein>
    <recommendedName>
        <fullName evidence="3">DUF4190 domain-containing protein</fullName>
    </recommendedName>
</protein>
<evidence type="ECO:0000256" key="2">
    <source>
        <dbReference type="SAM" id="Phobius"/>
    </source>
</evidence>
<dbReference type="Pfam" id="PF13828">
    <property type="entry name" value="DUF4190"/>
    <property type="match status" value="1"/>
</dbReference>